<keyword evidence="3" id="KW-1185">Reference proteome</keyword>
<dbReference type="GeneID" id="28896203"/>
<feature type="compositionally biased region" description="Polar residues" evidence="1">
    <location>
        <begin position="98"/>
        <end position="114"/>
    </location>
</feature>
<evidence type="ECO:0000313" key="2">
    <source>
        <dbReference type="EMBL" id="KZF22788.1"/>
    </source>
</evidence>
<evidence type="ECO:0000256" key="1">
    <source>
        <dbReference type="SAM" id="MobiDB-lite"/>
    </source>
</evidence>
<dbReference type="AlphaFoldDB" id="A0A165GZA4"/>
<dbReference type="OrthoDB" id="3438340at2759"/>
<reference evidence="2 3" key="1">
    <citation type="journal article" date="2016" name="Fungal Biol.">
        <title>The genome of Xylona heveae provides a window into fungal endophytism.</title>
        <authorList>
            <person name="Gazis R."/>
            <person name="Kuo A."/>
            <person name="Riley R."/>
            <person name="LaButti K."/>
            <person name="Lipzen A."/>
            <person name="Lin J."/>
            <person name="Amirebrahimi M."/>
            <person name="Hesse C.N."/>
            <person name="Spatafora J.W."/>
            <person name="Henrissat B."/>
            <person name="Hainaut M."/>
            <person name="Grigoriev I.V."/>
            <person name="Hibbett D.S."/>
        </authorList>
    </citation>
    <scope>NUCLEOTIDE SEQUENCE [LARGE SCALE GENOMIC DNA]</scope>
    <source>
        <strain evidence="2 3">TC161</strain>
    </source>
</reference>
<feature type="compositionally biased region" description="Polar residues" evidence="1">
    <location>
        <begin position="193"/>
        <end position="209"/>
    </location>
</feature>
<dbReference type="OMA" id="KQNYAHD"/>
<evidence type="ECO:0000313" key="3">
    <source>
        <dbReference type="Proteomes" id="UP000076632"/>
    </source>
</evidence>
<feature type="compositionally biased region" description="Basic and acidic residues" evidence="1">
    <location>
        <begin position="71"/>
        <end position="89"/>
    </location>
</feature>
<proteinExistence type="predicted"/>
<accession>A0A165GZA4</accession>
<name>A0A165GZA4_XYLHT</name>
<dbReference type="EMBL" id="KV407458">
    <property type="protein sequence ID" value="KZF22788.1"/>
    <property type="molecule type" value="Genomic_DNA"/>
</dbReference>
<gene>
    <name evidence="2" type="ORF">L228DRAFT_238696</name>
</gene>
<dbReference type="Proteomes" id="UP000076632">
    <property type="component" value="Unassembled WGS sequence"/>
</dbReference>
<dbReference type="Pfam" id="PF11595">
    <property type="entry name" value="DUF3245"/>
    <property type="match status" value="1"/>
</dbReference>
<dbReference type="InterPro" id="IPR021641">
    <property type="entry name" value="DUF3245"/>
</dbReference>
<feature type="compositionally biased region" description="Basic residues" evidence="1">
    <location>
        <begin position="227"/>
        <end position="236"/>
    </location>
</feature>
<dbReference type="RefSeq" id="XP_018188343.1">
    <property type="nucleotide sequence ID" value="XM_018331066.1"/>
</dbReference>
<dbReference type="InParanoid" id="A0A165GZA4"/>
<sequence length="246" mass="26460">MPATTSEADIVFNRANVALAKSQRLIASWLPPKTSDESANAKTEEDLDREEQEIFTPVPDQLGLGAPLPKDVPDGAVKRRDLSSNEALRKRLLGKNANKIQSKSLPAVHGSSTPLPGKNTLAGNKKGDLSRSGPVHARYSAATSDDEDDEGGRSSLGKSKKRATKSEETIPNLGSKSLPEAEDDESNEEGRASSKTQPSSVAQSTTSSVKRARAANFLDEMLAEKAQRKKKKKNKNKQKEATGNNE</sequence>
<protein>
    <submittedName>
        <fullName evidence="2">Uncharacterized protein</fullName>
    </submittedName>
</protein>
<organism evidence="2 3">
    <name type="scientific">Xylona heveae (strain CBS 132557 / TC161)</name>
    <dbReference type="NCBI Taxonomy" id="1328760"/>
    <lineage>
        <taxon>Eukaryota</taxon>
        <taxon>Fungi</taxon>
        <taxon>Dikarya</taxon>
        <taxon>Ascomycota</taxon>
        <taxon>Pezizomycotina</taxon>
        <taxon>Xylonomycetes</taxon>
        <taxon>Xylonales</taxon>
        <taxon>Xylonaceae</taxon>
        <taxon>Xylona</taxon>
    </lineage>
</organism>
<feature type="region of interest" description="Disordered" evidence="1">
    <location>
        <begin position="29"/>
        <end position="246"/>
    </location>
</feature>